<dbReference type="Gene3D" id="2.30.29.150">
    <property type="match status" value="1"/>
</dbReference>
<dbReference type="EMBL" id="CP014584">
    <property type="protein sequence ID" value="ANZ73569.1"/>
    <property type="molecule type" value="Genomic_DNA"/>
</dbReference>
<evidence type="ECO:0000313" key="14">
    <source>
        <dbReference type="Proteomes" id="UP000094565"/>
    </source>
</evidence>
<dbReference type="InterPro" id="IPR013719">
    <property type="entry name" value="RTT106/SPT16-like_middle_dom"/>
</dbReference>
<dbReference type="GO" id="GO:0042393">
    <property type="term" value="F:histone binding"/>
    <property type="evidence" value="ECO:0007669"/>
    <property type="project" value="TreeGrafter"/>
</dbReference>
<dbReference type="GO" id="GO:0003677">
    <property type="term" value="F:DNA binding"/>
    <property type="evidence" value="ECO:0007669"/>
    <property type="project" value="InterPro"/>
</dbReference>
<dbReference type="Pfam" id="PF03531">
    <property type="entry name" value="SSrecog"/>
    <property type="match status" value="1"/>
</dbReference>
<evidence type="ECO:0000256" key="7">
    <source>
        <dbReference type="ARBA" id="ARBA00023163"/>
    </source>
</evidence>
<dbReference type="FunFam" id="2.30.29.150:FF:000001">
    <property type="entry name" value="Fact complex subunit ssrp1"/>
    <property type="match status" value="1"/>
</dbReference>
<dbReference type="Pfam" id="PF21103">
    <property type="entry name" value="PH1_SSRP1-like"/>
    <property type="match status" value="1"/>
</dbReference>
<dbReference type="InterPro" id="IPR011993">
    <property type="entry name" value="PH-like_dom_sf"/>
</dbReference>
<dbReference type="Pfam" id="PF08512">
    <property type="entry name" value="Rttp106-like_middle"/>
    <property type="match status" value="1"/>
</dbReference>
<dbReference type="Gene3D" id="2.30.29.220">
    <property type="entry name" value="Structure-specific recognition protein (SSRP1)"/>
    <property type="match status" value="1"/>
</dbReference>
<evidence type="ECO:0000256" key="8">
    <source>
        <dbReference type="ARBA" id="ARBA00023204"/>
    </source>
</evidence>
<feature type="compositionally biased region" description="Acidic residues" evidence="11">
    <location>
        <begin position="464"/>
        <end position="474"/>
    </location>
</feature>
<dbReference type="GO" id="GO:0031491">
    <property type="term" value="F:nucleosome binding"/>
    <property type="evidence" value="ECO:0007669"/>
    <property type="project" value="TreeGrafter"/>
</dbReference>
<dbReference type="AlphaFoldDB" id="A0A1B2J6F8"/>
<dbReference type="InterPro" id="IPR050454">
    <property type="entry name" value="RTT106/SSRP1_HistChap/FACT"/>
</dbReference>
<keyword evidence="3 10" id="KW-0158">Chromosome</keyword>
<sequence>MSTVDFDTIFLNQSKAPGRFRITSSGLGWKPSSQVPTKGKTDPFLLPSSDILSVSWSRGYRGWELRVYTRNDKVIMLDGFEQQDFQQLKNEIQRTFNVNLEHKEHSLRGWNWGKTQLTRAELVFNVNNRPAWEIPYSEISNSNLTGRHEISMELNPKTVDENHYETLGDELVEVRLYVPGQIDKDEDSTEGQETTEEAKSKSQLFYEQLKDKADFDTTSEAIVSFEDILFLTPRGRFEISMYANNLRLRGQSYDYKIQNKNVLRIFSLPRLDDRHHLVILQVDPPLRQGQTRYPFLVMQFDRNEELEVELNLSDEEYKSKYEGKLNRSYGTDSAYKILSHCLRGLTERRVITPGSFQSQHMQPGVNCSLKASEGQVYLLDKCLFFATKPCVYLPYSGITSVVTSRGTGQSTSRTFDIEVQFSGGSHTFANINKDEQKPIEDFLKGQGVRVKNEKPAEFLGNALVDDDDDSDDGDIAMGSAGEDDESVDEDFNAGSDSDVAEEYDSNADSEDEDSDASSGEPEKKKPKH</sequence>
<keyword evidence="9 10" id="KW-0539">Nucleus</keyword>
<feature type="domain" description="Histone chaperone RTT106/FACT complex subunit SPT16-like middle" evidence="12">
    <location>
        <begin position="362"/>
        <end position="453"/>
    </location>
</feature>
<dbReference type="InterPro" id="IPR024954">
    <property type="entry name" value="SSRP1_DD"/>
</dbReference>
<dbReference type="OrthoDB" id="498543at2759"/>
<dbReference type="Pfam" id="PF17292">
    <property type="entry name" value="POB3_N"/>
    <property type="match status" value="1"/>
</dbReference>
<dbReference type="PANTHER" id="PTHR45849:SF1">
    <property type="entry name" value="FACT COMPLEX SUBUNIT SSRP1"/>
    <property type="match status" value="1"/>
</dbReference>
<reference evidence="13 14" key="1">
    <citation type="submission" date="2016-02" db="EMBL/GenBank/DDBJ databases">
        <title>Comparative genomic and transcriptomic foundation for Pichia pastoris.</title>
        <authorList>
            <person name="Love K.R."/>
            <person name="Shah K.A."/>
            <person name="Whittaker C.A."/>
            <person name="Wu J."/>
            <person name="Bartlett M.C."/>
            <person name="Ma D."/>
            <person name="Leeson R.L."/>
            <person name="Priest M."/>
            <person name="Young S.K."/>
            <person name="Love J.C."/>
        </authorList>
    </citation>
    <scope>NUCLEOTIDE SEQUENCE [LARGE SCALE GENOMIC DNA]</scope>
    <source>
        <strain evidence="13 14">ATCC 28485</strain>
    </source>
</reference>
<dbReference type="SMART" id="SM01287">
    <property type="entry name" value="Rtt106"/>
    <property type="match status" value="1"/>
</dbReference>
<keyword evidence="6 10" id="KW-0805">Transcription regulation</keyword>
<feature type="region of interest" description="Disordered" evidence="11">
    <location>
        <begin position="459"/>
        <end position="528"/>
    </location>
</feature>
<evidence type="ECO:0000256" key="9">
    <source>
        <dbReference type="ARBA" id="ARBA00023242"/>
    </source>
</evidence>
<dbReference type="InterPro" id="IPR000969">
    <property type="entry name" value="SSRP1/POB3"/>
</dbReference>
<dbReference type="CDD" id="cd13231">
    <property type="entry name" value="PH2_SSRP1-like"/>
    <property type="match status" value="1"/>
</dbReference>
<dbReference type="Proteomes" id="UP000094565">
    <property type="component" value="Chromosome 1"/>
</dbReference>
<dbReference type="GO" id="GO:0006281">
    <property type="term" value="P:DNA repair"/>
    <property type="evidence" value="ECO:0007669"/>
    <property type="project" value="UniProtKB-KW"/>
</dbReference>
<dbReference type="InterPro" id="IPR048993">
    <property type="entry name" value="SSRP1-like_PH1"/>
</dbReference>
<evidence type="ECO:0000256" key="6">
    <source>
        <dbReference type="ARBA" id="ARBA00023015"/>
    </source>
</evidence>
<keyword evidence="5 10" id="KW-0227">DNA damage</keyword>
<dbReference type="GO" id="GO:0035101">
    <property type="term" value="C:FACT complex"/>
    <property type="evidence" value="ECO:0007669"/>
    <property type="project" value="TreeGrafter"/>
</dbReference>
<dbReference type="Gene3D" id="2.30.29.30">
    <property type="entry name" value="Pleckstrin-homology domain (PH domain)/Phosphotyrosine-binding domain (PTB)"/>
    <property type="match status" value="2"/>
</dbReference>
<evidence type="ECO:0000256" key="2">
    <source>
        <dbReference type="ARBA" id="ARBA00014978"/>
    </source>
</evidence>
<feature type="compositionally biased region" description="Acidic residues" evidence="11">
    <location>
        <begin position="498"/>
        <end position="515"/>
    </location>
</feature>
<accession>A0A1B2J6F8</accession>
<feature type="compositionally biased region" description="Acidic residues" evidence="11">
    <location>
        <begin position="481"/>
        <end position="491"/>
    </location>
</feature>
<evidence type="ECO:0000256" key="4">
    <source>
        <dbReference type="ARBA" id="ARBA00022705"/>
    </source>
</evidence>
<gene>
    <name evidence="13" type="primary">POB3</name>
    <name evidence="13" type="ORF">ATY40_BA7501540</name>
</gene>
<keyword evidence="4 10" id="KW-0235">DNA replication</keyword>
<keyword evidence="14" id="KW-1185">Reference proteome</keyword>
<dbReference type="PRINTS" id="PR00887">
    <property type="entry name" value="SSRCOGNITION"/>
</dbReference>
<evidence type="ECO:0000256" key="5">
    <source>
        <dbReference type="ARBA" id="ARBA00022763"/>
    </source>
</evidence>
<evidence type="ECO:0000256" key="11">
    <source>
        <dbReference type="SAM" id="MobiDB-lite"/>
    </source>
</evidence>
<evidence type="ECO:0000313" key="13">
    <source>
        <dbReference type="EMBL" id="ANZ73569.1"/>
    </source>
</evidence>
<comment type="function">
    <text evidence="10">Component of the FACT complex, a general chromatin factor that acts to reorganize nucleosomes. The FACT complex is involved in multiple processes that require DNA as a template such as mRNA elongation, DNA replication and DNA repair. During transcription elongation the FACT complex acts as a histone chaperone that both destabilizes and restores nucleosomal structure. It facilitates the passage of RNA polymerase II and transcription by promoting the dissociation of one histone H2A-H2B dimer from the nucleosome, then subsequently promotes the reestablishment of the nucleosome following the passage of RNA polymerase II.</text>
</comment>
<dbReference type="InterPro" id="IPR035417">
    <property type="entry name" value="SSRP1/POB3_N"/>
</dbReference>
<organism evidence="13 14">
    <name type="scientific">Komagataella pastoris</name>
    <name type="common">Yeast</name>
    <name type="synonym">Pichia pastoris</name>
    <dbReference type="NCBI Taxonomy" id="4922"/>
    <lineage>
        <taxon>Eukaryota</taxon>
        <taxon>Fungi</taxon>
        <taxon>Dikarya</taxon>
        <taxon>Ascomycota</taxon>
        <taxon>Saccharomycotina</taxon>
        <taxon>Pichiomycetes</taxon>
        <taxon>Pichiales</taxon>
        <taxon>Pichiaceae</taxon>
        <taxon>Komagataella</taxon>
    </lineage>
</organism>
<comment type="similarity">
    <text evidence="1 10">Belongs to the SSRP1 family.</text>
</comment>
<name>A0A1B2J6F8_PICPA</name>
<dbReference type="CDD" id="cd13229">
    <property type="entry name" value="PH_TFIIH"/>
    <property type="match status" value="1"/>
</dbReference>
<keyword evidence="7 10" id="KW-0804">Transcription</keyword>
<dbReference type="PANTHER" id="PTHR45849">
    <property type="entry name" value="FACT COMPLEX SUBUNIT SSRP1"/>
    <property type="match status" value="1"/>
</dbReference>
<dbReference type="InterPro" id="IPR038167">
    <property type="entry name" value="SSRP1_sf"/>
</dbReference>
<dbReference type="SUPFAM" id="SSF50729">
    <property type="entry name" value="PH domain-like"/>
    <property type="match status" value="1"/>
</dbReference>
<evidence type="ECO:0000259" key="12">
    <source>
        <dbReference type="SMART" id="SM01287"/>
    </source>
</evidence>
<evidence type="ECO:0000256" key="1">
    <source>
        <dbReference type="ARBA" id="ARBA00010060"/>
    </source>
</evidence>
<evidence type="ECO:0000256" key="10">
    <source>
        <dbReference type="RuleBase" id="RU364013"/>
    </source>
</evidence>
<protein>
    <recommendedName>
        <fullName evidence="2 10">FACT complex subunit POB3</fullName>
    </recommendedName>
</protein>
<keyword evidence="8 10" id="KW-0234">DNA repair</keyword>
<evidence type="ECO:0000256" key="3">
    <source>
        <dbReference type="ARBA" id="ARBA00022454"/>
    </source>
</evidence>
<dbReference type="CDD" id="cd13230">
    <property type="entry name" value="PH1_SSRP1-like"/>
    <property type="match status" value="1"/>
</dbReference>
<proteinExistence type="inferred from homology"/>
<dbReference type="GO" id="GO:0006260">
    <property type="term" value="P:DNA replication"/>
    <property type="evidence" value="ECO:0007669"/>
    <property type="project" value="UniProtKB-KW"/>
</dbReference>
<comment type="subcellular location">
    <subcellularLocation>
        <location evidence="10">Nucleus</location>
    </subcellularLocation>
    <subcellularLocation>
        <location evidence="10">Chromosome</location>
    </subcellularLocation>
</comment>